<keyword evidence="2" id="KW-1185">Reference proteome</keyword>
<sequence>MQRATFCYPDSFFEPKDFGVSESMRHLIAKAEADEVDLLDDYIEAHIHGVVRVQDDVECVVLDPCYRDTEVEEQAAQLGVPVKWHGGFRLTVNRLRHYPDYRGPQIVALGVQIAHNGVIQPALLGKSNHQGGHDAQAIKKAWHYLARFGYSSQVK</sequence>
<reference evidence="1" key="1">
    <citation type="submission" date="2020-06" db="EMBL/GenBank/DDBJ databases">
        <authorList>
            <consortium name="Plant Systems Biology data submission"/>
        </authorList>
    </citation>
    <scope>NUCLEOTIDE SEQUENCE</scope>
    <source>
        <strain evidence="1">D6</strain>
    </source>
</reference>
<dbReference type="InterPro" id="IPR022074">
    <property type="entry name" value="DUF3626"/>
</dbReference>
<accession>A0A9N8HHI2</accession>
<dbReference type="OrthoDB" id="3514773at2759"/>
<organism evidence="1 2">
    <name type="scientific">Seminavis robusta</name>
    <dbReference type="NCBI Taxonomy" id="568900"/>
    <lineage>
        <taxon>Eukaryota</taxon>
        <taxon>Sar</taxon>
        <taxon>Stramenopiles</taxon>
        <taxon>Ochrophyta</taxon>
        <taxon>Bacillariophyta</taxon>
        <taxon>Bacillariophyceae</taxon>
        <taxon>Bacillariophycidae</taxon>
        <taxon>Naviculales</taxon>
        <taxon>Naviculaceae</taxon>
        <taxon>Seminavis</taxon>
    </lineage>
</organism>
<dbReference type="Pfam" id="PF12294">
    <property type="entry name" value="DUF3626"/>
    <property type="match status" value="1"/>
</dbReference>
<comment type="caution">
    <text evidence="1">The sequence shown here is derived from an EMBL/GenBank/DDBJ whole genome shotgun (WGS) entry which is preliminary data.</text>
</comment>
<name>A0A9N8HHI2_9STRA</name>
<proteinExistence type="predicted"/>
<dbReference type="EMBL" id="CAICTM010000563">
    <property type="protein sequence ID" value="CAB9512967.1"/>
    <property type="molecule type" value="Genomic_DNA"/>
</dbReference>
<dbReference type="AlphaFoldDB" id="A0A9N8HHI2"/>
<protein>
    <submittedName>
        <fullName evidence="1">Uncharacterized protein</fullName>
    </submittedName>
</protein>
<dbReference type="Proteomes" id="UP001153069">
    <property type="component" value="Unassembled WGS sequence"/>
</dbReference>
<gene>
    <name evidence="1" type="ORF">SEMRO_564_G167380.1</name>
</gene>
<evidence type="ECO:0000313" key="1">
    <source>
        <dbReference type="EMBL" id="CAB9512967.1"/>
    </source>
</evidence>
<evidence type="ECO:0000313" key="2">
    <source>
        <dbReference type="Proteomes" id="UP001153069"/>
    </source>
</evidence>